<evidence type="ECO:0000256" key="4">
    <source>
        <dbReference type="ARBA" id="ARBA00022801"/>
    </source>
</evidence>
<protein>
    <recommendedName>
        <fullName evidence="2">triacylglycerol lipase</fullName>
        <ecNumber evidence="2">3.1.1.3</ecNumber>
    </recommendedName>
</protein>
<dbReference type="InterPro" id="IPR002921">
    <property type="entry name" value="Fungal_lipase-type"/>
</dbReference>
<dbReference type="EC" id="3.1.1.3" evidence="2"/>
<evidence type="ECO:0000313" key="7">
    <source>
        <dbReference type="EMBL" id="KAF8004297.1"/>
    </source>
</evidence>
<sequence length="514" mass="57804">MNYQIIARLLWILIAITVIPIGLYVYLSAKLTTGSLLKELLSQNDNLIYHKTPQPVATETYNDLHIYARLIDISYCIDSYHQIESPFKCELCSPVSNNMSLICQWYFDDAVCGYISKTYSNLFENEYLDHSNKLKKIVVSLRGTRSLHDTVADIQVTAFKAEIEVSKPNYELIFVGHSLGGSVALLLALHFLDLGYSKMTLVTMGQPLVGNNAFATWADKILGSSNSAPLGRSPRQFIRVIHKGDVVATPLWCATPRIPLLRASAPRYSYLNNTATSQNLMPRSPTNSLILTQLDQALELKPEEVAQLLSRRNYNVELVSLPRFGRIIVVCTSAVIAVSLRDYLIETLGSRAHVSFSMRDNSLRLLDDNLWVLNGTDIDYLELPLEDGSRRFLILPPLSPQTEWNDFDKVEEGPNKKAVYSPGELSHLLWDRLGGFDSSHVRRYREDTTDDESDKETETVLYSEIKSPVFNISKEPEILFEDIENGAPAIVINRVSNQNRTPGVLPKTAIPPPL</sequence>
<dbReference type="GO" id="GO:0019722">
    <property type="term" value="P:calcium-mediated signaling"/>
    <property type="evidence" value="ECO:0007669"/>
    <property type="project" value="InterPro"/>
</dbReference>
<dbReference type="EMBL" id="JACBPP010000002">
    <property type="protein sequence ID" value="KAF8004297.1"/>
    <property type="molecule type" value="Genomic_DNA"/>
</dbReference>
<keyword evidence="5" id="KW-0812">Transmembrane</keyword>
<dbReference type="GO" id="GO:0004806">
    <property type="term" value="F:triacylglycerol lipase activity"/>
    <property type="evidence" value="ECO:0007669"/>
    <property type="project" value="UniProtKB-EC"/>
</dbReference>
<dbReference type="GO" id="GO:0006629">
    <property type="term" value="P:lipid metabolic process"/>
    <property type="evidence" value="ECO:0007669"/>
    <property type="project" value="InterPro"/>
</dbReference>
<dbReference type="Proteomes" id="UP000649328">
    <property type="component" value="Unassembled WGS sequence"/>
</dbReference>
<evidence type="ECO:0000256" key="3">
    <source>
        <dbReference type="ARBA" id="ARBA00022729"/>
    </source>
</evidence>
<evidence type="ECO:0000256" key="1">
    <source>
        <dbReference type="ARBA" id="ARBA00008209"/>
    </source>
</evidence>
<dbReference type="InterPro" id="IPR006931">
    <property type="entry name" value="Calcipressin"/>
</dbReference>
<evidence type="ECO:0000259" key="6">
    <source>
        <dbReference type="Pfam" id="PF01764"/>
    </source>
</evidence>
<dbReference type="InterPro" id="IPR051299">
    <property type="entry name" value="AB_hydrolase_lip/est"/>
</dbReference>
<keyword evidence="8" id="KW-1185">Reference proteome</keyword>
<dbReference type="PANTHER" id="PTHR46640:SF1">
    <property type="entry name" value="FUNGAL LIPASE-LIKE DOMAIN-CONTAINING PROTEIN-RELATED"/>
    <property type="match status" value="1"/>
</dbReference>
<dbReference type="SUPFAM" id="SSF53474">
    <property type="entry name" value="alpha/beta-Hydrolases"/>
    <property type="match status" value="1"/>
</dbReference>
<dbReference type="CDD" id="cd00519">
    <property type="entry name" value="Lipase_3"/>
    <property type="match status" value="1"/>
</dbReference>
<keyword evidence="5" id="KW-1133">Transmembrane helix</keyword>
<comment type="caution">
    <text evidence="7">The sequence shown here is derived from an EMBL/GenBank/DDBJ whole genome shotgun (WGS) entry which is preliminary data.</text>
</comment>
<reference evidence="7" key="1">
    <citation type="submission" date="2020-10" db="EMBL/GenBank/DDBJ databases">
        <title>The Whole-Genome Sequence of Metschnikowia persimmonesis, a Novel Endophytic Yeast Species Isolated from Medicinal Plant Diospyros kaki Thumb.</title>
        <authorList>
            <person name="Rahmat E."/>
            <person name="Kang Y."/>
        </authorList>
    </citation>
    <scope>NUCLEOTIDE SEQUENCE</scope>
    <source>
        <strain evidence="7">KIOM G15050</strain>
    </source>
</reference>
<dbReference type="Pfam" id="PF04847">
    <property type="entry name" value="Calcipressin"/>
    <property type="match status" value="1"/>
</dbReference>
<organism evidence="7 8">
    <name type="scientific">Metschnikowia pulcherrima</name>
    <dbReference type="NCBI Taxonomy" id="27326"/>
    <lineage>
        <taxon>Eukaryota</taxon>
        <taxon>Fungi</taxon>
        <taxon>Dikarya</taxon>
        <taxon>Ascomycota</taxon>
        <taxon>Saccharomycotina</taxon>
        <taxon>Pichiomycetes</taxon>
        <taxon>Metschnikowiaceae</taxon>
        <taxon>Metschnikowia</taxon>
    </lineage>
</organism>
<keyword evidence="3" id="KW-0732">Signal</keyword>
<keyword evidence="4" id="KW-0378">Hydrolase</keyword>
<accession>A0A8H7GX35</accession>
<evidence type="ECO:0000256" key="5">
    <source>
        <dbReference type="SAM" id="Phobius"/>
    </source>
</evidence>
<dbReference type="Pfam" id="PF01764">
    <property type="entry name" value="Lipase_3"/>
    <property type="match status" value="1"/>
</dbReference>
<evidence type="ECO:0000313" key="8">
    <source>
        <dbReference type="Proteomes" id="UP000649328"/>
    </source>
</evidence>
<dbReference type="AlphaFoldDB" id="A0A8H7GX35"/>
<name>A0A8H7GX35_9ASCO</name>
<dbReference type="Gene3D" id="3.40.50.1820">
    <property type="entry name" value="alpha/beta hydrolase"/>
    <property type="match status" value="2"/>
</dbReference>
<keyword evidence="5" id="KW-0472">Membrane</keyword>
<dbReference type="InterPro" id="IPR029058">
    <property type="entry name" value="AB_hydrolase_fold"/>
</dbReference>
<evidence type="ECO:0000256" key="2">
    <source>
        <dbReference type="ARBA" id="ARBA00013279"/>
    </source>
</evidence>
<comment type="similarity">
    <text evidence="1">Belongs to the RCAN family.</text>
</comment>
<feature type="transmembrane region" description="Helical" evidence="5">
    <location>
        <begin position="6"/>
        <end position="27"/>
    </location>
</feature>
<gene>
    <name evidence="7" type="ORF">HF325_001745</name>
</gene>
<proteinExistence type="inferred from homology"/>
<dbReference type="PANTHER" id="PTHR46640">
    <property type="entry name" value="TRIACYLGLYCEROL LIPASE, PUTATIVE (AFU_ORTHOLOGUE AFUA_6G06510)-RELATED"/>
    <property type="match status" value="1"/>
</dbReference>
<feature type="domain" description="Fungal lipase-type" evidence="6">
    <location>
        <begin position="166"/>
        <end position="248"/>
    </location>
</feature>
<dbReference type="OrthoDB" id="17212at2759"/>